<proteinExistence type="predicted"/>
<keyword evidence="2" id="KW-0812">Transmembrane</keyword>
<evidence type="ECO:0000313" key="4">
    <source>
        <dbReference type="Proteomes" id="UP000762676"/>
    </source>
</evidence>
<reference evidence="3 4" key="1">
    <citation type="journal article" date="2021" name="Elife">
        <title>Chloroplast acquisition without the gene transfer in kleptoplastic sea slugs, Plakobranchus ocellatus.</title>
        <authorList>
            <person name="Maeda T."/>
            <person name="Takahashi S."/>
            <person name="Yoshida T."/>
            <person name="Shimamura S."/>
            <person name="Takaki Y."/>
            <person name="Nagai Y."/>
            <person name="Toyoda A."/>
            <person name="Suzuki Y."/>
            <person name="Arimoto A."/>
            <person name="Ishii H."/>
            <person name="Satoh N."/>
            <person name="Nishiyama T."/>
            <person name="Hasebe M."/>
            <person name="Maruyama T."/>
            <person name="Minagawa J."/>
            <person name="Obokata J."/>
            <person name="Shigenobu S."/>
        </authorList>
    </citation>
    <scope>NUCLEOTIDE SEQUENCE [LARGE SCALE GENOMIC DNA]</scope>
</reference>
<evidence type="ECO:0000256" key="1">
    <source>
        <dbReference type="SAM" id="MobiDB-lite"/>
    </source>
</evidence>
<dbReference type="EMBL" id="BMAT01009143">
    <property type="protein sequence ID" value="GFR99458.1"/>
    <property type="molecule type" value="Genomic_DNA"/>
</dbReference>
<evidence type="ECO:0000313" key="3">
    <source>
        <dbReference type="EMBL" id="GFR99458.1"/>
    </source>
</evidence>
<dbReference type="Proteomes" id="UP000762676">
    <property type="component" value="Unassembled WGS sequence"/>
</dbReference>
<evidence type="ECO:0000256" key="2">
    <source>
        <dbReference type="SAM" id="Phobius"/>
    </source>
</evidence>
<sequence length="139" mass="15069">MAQLHHKAVPQEAVIFLCAVLVFVLLLVIFFLYLNKSLCFSECGGFPCIDKVPEKNHTLDSDTDDDLNEVQHTSLPARHTKDAPADDANQLSRKSRSRSRVTATDGGETYDGNGASVQDGGKSNLFPGSAASTGYVRLK</sequence>
<dbReference type="AlphaFoldDB" id="A0AAV4HMN8"/>
<keyword evidence="2" id="KW-0472">Membrane</keyword>
<name>A0AAV4HMN8_9GAST</name>
<feature type="transmembrane region" description="Helical" evidence="2">
    <location>
        <begin position="12"/>
        <end position="34"/>
    </location>
</feature>
<organism evidence="3 4">
    <name type="scientific">Elysia marginata</name>
    <dbReference type="NCBI Taxonomy" id="1093978"/>
    <lineage>
        <taxon>Eukaryota</taxon>
        <taxon>Metazoa</taxon>
        <taxon>Spiralia</taxon>
        <taxon>Lophotrochozoa</taxon>
        <taxon>Mollusca</taxon>
        <taxon>Gastropoda</taxon>
        <taxon>Heterobranchia</taxon>
        <taxon>Euthyneura</taxon>
        <taxon>Panpulmonata</taxon>
        <taxon>Sacoglossa</taxon>
        <taxon>Placobranchoidea</taxon>
        <taxon>Plakobranchidae</taxon>
        <taxon>Elysia</taxon>
    </lineage>
</organism>
<keyword evidence="2" id="KW-1133">Transmembrane helix</keyword>
<accession>A0AAV4HMN8</accession>
<keyword evidence="4" id="KW-1185">Reference proteome</keyword>
<feature type="region of interest" description="Disordered" evidence="1">
    <location>
        <begin position="57"/>
        <end position="125"/>
    </location>
</feature>
<protein>
    <submittedName>
        <fullName evidence="3">Synaptotagmin-14</fullName>
    </submittedName>
</protein>
<gene>
    <name evidence="3" type="ORF">ElyMa_004529000</name>
</gene>
<comment type="caution">
    <text evidence="3">The sequence shown here is derived from an EMBL/GenBank/DDBJ whole genome shotgun (WGS) entry which is preliminary data.</text>
</comment>